<evidence type="ECO:0000313" key="3">
    <source>
        <dbReference type="Proteomes" id="UP000728185"/>
    </source>
</evidence>
<evidence type="ECO:0000256" key="1">
    <source>
        <dbReference type="SAM" id="MobiDB-lite"/>
    </source>
</evidence>
<sequence>MEPDRDWIDRSSVNLDRYHNSVVIIQCLLFYHNQLRSKICMANIGVPQHGQLCVVSCSKTEQIDPRRRHPYIGEPFELQPEWNYRNAMRNTLGIRLISPVKAPCGPISYGNRPAGTPSARWDPPRSGFRARTTKNMTCLGNIHRFPTFRQNHWSSARQVSTPHQNKPNLTINDIGLTAQVILNRAGLVRQNTQQKYQTGQNGRYNRAVVQNSSPLRASIIRLDSDMDRWIDGLVDIRQIIAHSSPPPSQPTIVKEKTVDRKPPASHDQPVPIEPQKDKTEGECNDGAPPLNRQSDSKNSCENHMVDQTERNELSTAGSSDSLDPNSDEAHISQTGVIKPETLQVIVSEASGTYQNQENGHFSVEDDGIR</sequence>
<gene>
    <name evidence="2" type="ORF">FBUS_07515</name>
</gene>
<dbReference type="Proteomes" id="UP000728185">
    <property type="component" value="Unassembled WGS sequence"/>
</dbReference>
<protein>
    <submittedName>
        <fullName evidence="2">Uncharacterized protein</fullName>
    </submittedName>
</protein>
<feature type="compositionally biased region" description="Polar residues" evidence="1">
    <location>
        <begin position="349"/>
        <end position="359"/>
    </location>
</feature>
<reference evidence="2" key="1">
    <citation type="submission" date="2019-05" db="EMBL/GenBank/DDBJ databases">
        <title>Annotation for the trematode Fasciolopsis buski.</title>
        <authorList>
            <person name="Choi Y.-J."/>
        </authorList>
    </citation>
    <scope>NUCLEOTIDE SEQUENCE</scope>
    <source>
        <strain evidence="2">HT</strain>
        <tissue evidence="2">Whole worm</tissue>
    </source>
</reference>
<proteinExistence type="predicted"/>
<dbReference type="AlphaFoldDB" id="A0A8E0S2K8"/>
<feature type="compositionally biased region" description="Basic and acidic residues" evidence="1">
    <location>
        <begin position="253"/>
        <end position="264"/>
    </location>
</feature>
<feature type="compositionally biased region" description="Basic and acidic residues" evidence="1">
    <location>
        <begin position="294"/>
        <end position="312"/>
    </location>
</feature>
<dbReference type="OrthoDB" id="10473304at2759"/>
<keyword evidence="3" id="KW-1185">Reference proteome</keyword>
<evidence type="ECO:0000313" key="2">
    <source>
        <dbReference type="EMBL" id="KAA0194806.1"/>
    </source>
</evidence>
<organism evidence="2 3">
    <name type="scientific">Fasciolopsis buskii</name>
    <dbReference type="NCBI Taxonomy" id="27845"/>
    <lineage>
        <taxon>Eukaryota</taxon>
        <taxon>Metazoa</taxon>
        <taxon>Spiralia</taxon>
        <taxon>Lophotrochozoa</taxon>
        <taxon>Platyhelminthes</taxon>
        <taxon>Trematoda</taxon>
        <taxon>Digenea</taxon>
        <taxon>Plagiorchiida</taxon>
        <taxon>Echinostomata</taxon>
        <taxon>Echinostomatoidea</taxon>
        <taxon>Fasciolidae</taxon>
        <taxon>Fasciolopsis</taxon>
    </lineage>
</organism>
<comment type="caution">
    <text evidence="2">The sequence shown here is derived from an EMBL/GenBank/DDBJ whole genome shotgun (WGS) entry which is preliminary data.</text>
</comment>
<dbReference type="EMBL" id="LUCM01004107">
    <property type="protein sequence ID" value="KAA0194806.1"/>
    <property type="molecule type" value="Genomic_DNA"/>
</dbReference>
<feature type="compositionally biased region" description="Polar residues" evidence="1">
    <location>
        <begin position="313"/>
        <end position="324"/>
    </location>
</feature>
<feature type="region of interest" description="Disordered" evidence="1">
    <location>
        <begin position="241"/>
        <end position="369"/>
    </location>
</feature>
<name>A0A8E0S2K8_9TREM</name>
<accession>A0A8E0S2K8</accession>